<gene>
    <name evidence="5" type="ORF">GCM10009550_12330</name>
</gene>
<dbReference type="Gene3D" id="1.10.357.10">
    <property type="entry name" value="Tetracycline Repressor, domain 2"/>
    <property type="match status" value="1"/>
</dbReference>
<dbReference type="InterPro" id="IPR036271">
    <property type="entry name" value="Tet_transcr_reg_TetR-rel_C_sf"/>
</dbReference>
<accession>A0ABN1QFL2</accession>
<keyword evidence="6" id="KW-1185">Reference proteome</keyword>
<dbReference type="PROSITE" id="PS50977">
    <property type="entry name" value="HTH_TETR_2"/>
    <property type="match status" value="1"/>
</dbReference>
<dbReference type="RefSeq" id="WP_344237639.1">
    <property type="nucleotide sequence ID" value="NZ_BAAAHH010000003.1"/>
</dbReference>
<evidence type="ECO:0000259" key="4">
    <source>
        <dbReference type="PROSITE" id="PS50977"/>
    </source>
</evidence>
<evidence type="ECO:0000313" key="6">
    <source>
        <dbReference type="Proteomes" id="UP001500665"/>
    </source>
</evidence>
<sequence length="221" mass="24684">MSQPDATTKPEAGTRRRMTPGQRRAHLIDVALRVFADKGYRDTSMGDIARAAGVNRSIVYDRFPTKRVLFLSLLQEQHMAALTAMGAPVSVRPGREARLRSVVCGYLEFAERHPEARRLLFDFSGEDDPEIRVARWGVSESRTRVLTLLLGEDLRVLGLDPASPAAALHVEILLSGLDGLARWWDHNPGASRDELVDTALRVFWTGLSRRDVTGEEQALRE</sequence>
<keyword evidence="1 2" id="KW-0238">DNA-binding</keyword>
<dbReference type="Pfam" id="PF00440">
    <property type="entry name" value="TetR_N"/>
    <property type="match status" value="1"/>
</dbReference>
<dbReference type="InterPro" id="IPR050109">
    <property type="entry name" value="HTH-type_TetR-like_transc_reg"/>
</dbReference>
<evidence type="ECO:0000256" key="3">
    <source>
        <dbReference type="SAM" id="MobiDB-lite"/>
    </source>
</evidence>
<dbReference type="SUPFAM" id="SSF46689">
    <property type="entry name" value="Homeodomain-like"/>
    <property type="match status" value="1"/>
</dbReference>
<dbReference type="InterPro" id="IPR009057">
    <property type="entry name" value="Homeodomain-like_sf"/>
</dbReference>
<protein>
    <recommendedName>
        <fullName evidence="4">HTH tetR-type domain-containing protein</fullName>
    </recommendedName>
</protein>
<evidence type="ECO:0000313" key="5">
    <source>
        <dbReference type="EMBL" id="GAA0941757.1"/>
    </source>
</evidence>
<evidence type="ECO:0000256" key="2">
    <source>
        <dbReference type="PROSITE-ProRule" id="PRU00335"/>
    </source>
</evidence>
<dbReference type="PRINTS" id="PR00455">
    <property type="entry name" value="HTHTETR"/>
</dbReference>
<dbReference type="PANTHER" id="PTHR30055:SF226">
    <property type="entry name" value="HTH-TYPE TRANSCRIPTIONAL REGULATOR PKSA"/>
    <property type="match status" value="1"/>
</dbReference>
<feature type="domain" description="HTH tetR-type" evidence="4">
    <location>
        <begin position="21"/>
        <end position="81"/>
    </location>
</feature>
<feature type="region of interest" description="Disordered" evidence="3">
    <location>
        <begin position="1"/>
        <end position="20"/>
    </location>
</feature>
<evidence type="ECO:0000256" key="1">
    <source>
        <dbReference type="ARBA" id="ARBA00023125"/>
    </source>
</evidence>
<reference evidence="5 6" key="1">
    <citation type="journal article" date="2019" name="Int. J. Syst. Evol. Microbiol.">
        <title>The Global Catalogue of Microorganisms (GCM) 10K type strain sequencing project: providing services to taxonomists for standard genome sequencing and annotation.</title>
        <authorList>
            <consortium name="The Broad Institute Genomics Platform"/>
            <consortium name="The Broad Institute Genome Sequencing Center for Infectious Disease"/>
            <person name="Wu L."/>
            <person name="Ma J."/>
        </authorList>
    </citation>
    <scope>NUCLEOTIDE SEQUENCE [LARGE SCALE GENOMIC DNA]</scope>
    <source>
        <strain evidence="5 6">JCM 10696</strain>
    </source>
</reference>
<comment type="caution">
    <text evidence="5">The sequence shown here is derived from an EMBL/GenBank/DDBJ whole genome shotgun (WGS) entry which is preliminary data.</text>
</comment>
<dbReference type="Proteomes" id="UP001500665">
    <property type="component" value="Unassembled WGS sequence"/>
</dbReference>
<dbReference type="SUPFAM" id="SSF48498">
    <property type="entry name" value="Tetracyclin repressor-like, C-terminal domain"/>
    <property type="match status" value="1"/>
</dbReference>
<dbReference type="InterPro" id="IPR001647">
    <property type="entry name" value="HTH_TetR"/>
</dbReference>
<organism evidence="5 6">
    <name type="scientific">Actinocorallia libanotica</name>
    <dbReference type="NCBI Taxonomy" id="46162"/>
    <lineage>
        <taxon>Bacteria</taxon>
        <taxon>Bacillati</taxon>
        <taxon>Actinomycetota</taxon>
        <taxon>Actinomycetes</taxon>
        <taxon>Streptosporangiales</taxon>
        <taxon>Thermomonosporaceae</taxon>
        <taxon>Actinocorallia</taxon>
    </lineage>
</organism>
<dbReference type="PANTHER" id="PTHR30055">
    <property type="entry name" value="HTH-TYPE TRANSCRIPTIONAL REGULATOR RUTR"/>
    <property type="match status" value="1"/>
</dbReference>
<feature type="DNA-binding region" description="H-T-H motif" evidence="2">
    <location>
        <begin position="44"/>
        <end position="63"/>
    </location>
</feature>
<dbReference type="EMBL" id="BAAAHH010000003">
    <property type="protein sequence ID" value="GAA0941757.1"/>
    <property type="molecule type" value="Genomic_DNA"/>
</dbReference>
<proteinExistence type="predicted"/>
<name>A0ABN1QFL2_9ACTN</name>